<dbReference type="InterPro" id="IPR027417">
    <property type="entry name" value="P-loop_NTPase"/>
</dbReference>
<keyword evidence="6" id="KW-0472">Membrane</keyword>
<evidence type="ECO:0000256" key="1">
    <source>
        <dbReference type="ARBA" id="ARBA00004397"/>
    </source>
</evidence>
<dbReference type="InParanoid" id="A0A2R5G613"/>
<organism evidence="10 11">
    <name type="scientific">Hondaea fermentalgiana</name>
    <dbReference type="NCBI Taxonomy" id="2315210"/>
    <lineage>
        <taxon>Eukaryota</taxon>
        <taxon>Sar</taxon>
        <taxon>Stramenopiles</taxon>
        <taxon>Bigyra</taxon>
        <taxon>Labyrinthulomycetes</taxon>
        <taxon>Thraustochytrida</taxon>
        <taxon>Thraustochytriidae</taxon>
        <taxon>Hondaea</taxon>
    </lineage>
</organism>
<dbReference type="FunCoup" id="A0A2R5G613">
    <property type="interactions" value="241"/>
</dbReference>
<comment type="similarity">
    <text evidence="2">Belongs to the GTP-binding SRP family.</text>
</comment>
<dbReference type="CDD" id="cd17876">
    <property type="entry name" value="SRalpha_C"/>
    <property type="match status" value="1"/>
</dbReference>
<dbReference type="InterPro" id="IPR042101">
    <property type="entry name" value="SRP54_N_sf"/>
</dbReference>
<gene>
    <name evidence="10" type="ORF">FCC1311_026512</name>
</gene>
<dbReference type="InterPro" id="IPR011012">
    <property type="entry name" value="Longin-like_dom_sf"/>
</dbReference>
<dbReference type="SMART" id="SM00382">
    <property type="entry name" value="AAA"/>
    <property type="match status" value="1"/>
</dbReference>
<evidence type="ECO:0000256" key="8">
    <source>
        <dbReference type="SAM" id="MobiDB-lite"/>
    </source>
</evidence>
<evidence type="ECO:0000256" key="3">
    <source>
        <dbReference type="ARBA" id="ARBA00022741"/>
    </source>
</evidence>
<keyword evidence="4" id="KW-0256">Endoplasmic reticulum</keyword>
<dbReference type="SUPFAM" id="SSF52540">
    <property type="entry name" value="P-loop containing nucleoside triphosphate hydrolases"/>
    <property type="match status" value="1"/>
</dbReference>
<dbReference type="InterPro" id="IPR000897">
    <property type="entry name" value="SRP54_GTPase_dom"/>
</dbReference>
<comment type="subcellular location">
    <subcellularLocation>
        <location evidence="1">Endoplasmic reticulum membrane</location>
        <topology evidence="1">Peripheral membrane protein</topology>
        <orientation evidence="1">Cytoplasmic side</orientation>
    </subcellularLocation>
</comment>
<dbReference type="EMBL" id="BEYU01000020">
    <property type="protein sequence ID" value="GBG26430.1"/>
    <property type="molecule type" value="Genomic_DNA"/>
</dbReference>
<dbReference type="GO" id="GO:0005785">
    <property type="term" value="C:signal recognition particle receptor complex"/>
    <property type="evidence" value="ECO:0007669"/>
    <property type="project" value="InterPro"/>
</dbReference>
<protein>
    <submittedName>
        <fullName evidence="10">Signal recognition particle receptor subunit alpha</fullName>
    </submittedName>
</protein>
<dbReference type="Gene3D" id="3.40.50.300">
    <property type="entry name" value="P-loop containing nucleotide triphosphate hydrolases"/>
    <property type="match status" value="1"/>
</dbReference>
<evidence type="ECO:0000256" key="4">
    <source>
        <dbReference type="ARBA" id="ARBA00022824"/>
    </source>
</evidence>
<dbReference type="FunFam" id="3.40.50.300:FF:000188">
    <property type="entry name" value="signal recognition particle receptor subunit alpha"/>
    <property type="match status" value="1"/>
</dbReference>
<dbReference type="SMART" id="SM00962">
    <property type="entry name" value="SRP54"/>
    <property type="match status" value="1"/>
</dbReference>
<dbReference type="GO" id="GO:0005047">
    <property type="term" value="F:signal recognition particle binding"/>
    <property type="evidence" value="ECO:0007669"/>
    <property type="project" value="InterPro"/>
</dbReference>
<evidence type="ECO:0000313" key="10">
    <source>
        <dbReference type="EMBL" id="GBG26430.1"/>
    </source>
</evidence>
<evidence type="ECO:0000256" key="2">
    <source>
        <dbReference type="ARBA" id="ARBA00008531"/>
    </source>
</evidence>
<dbReference type="InterPro" id="IPR003593">
    <property type="entry name" value="AAA+_ATPase"/>
</dbReference>
<feature type="domain" description="SRP54-type proteins GTP-binding" evidence="9">
    <location>
        <begin position="557"/>
        <end position="570"/>
    </location>
</feature>
<dbReference type="Gene3D" id="3.30.450.60">
    <property type="match status" value="1"/>
</dbReference>
<sequence>MLDVFMIFSKSGLVLFKYELATLKGDPVDALIRTVLLENRSTTDTVFKVGSYAIKWKLVNKYGIVCVAVYQSSLALTYVDDLLENVATAFPRAFKDDIADATGPLDFGTKFDTLLFEAEENSRRSNRQNRAKKPAAVKTSGQTPENDNTDDNDTGDEADDDEFAQFRSTRRGGPRGYQGRKSGSRSPKSGGKGSGNATKAKRAWNEKEDMTEEERIALDVTGSNGASADEVEAAYLRKAKVYLPDEEGEMADLDKEAAEEDGNDDDDDDGGWNFGSSAVGNFFQRLTGQKPLTREDLSLPIETMQKQLQAQNVSAVAAREICEAVMQDLEGQKLGSMTRGVSTAVRESCEKALQRLLAPKRSIDVLREARAAKAEGRPYTIVFIGVNGVGKSTSLSKVCYYLKNNGLKVMLCACDTFRSGAIEQLKVHSKNLGVPVFEAGYNKDAASVAVNGIKQAKDTGMDVVLIDTAGRMQNNEPLMRSLTKLVAKTKPDLCVQVVEALAGNDATDQLVHFDKALKDFSETTVPRTIDGMIMTKFDTIGDKVGGAISLVHATGQPIIFVGTGQKYTNINKLNAKKIVRVLLQ</sequence>
<dbReference type="Proteomes" id="UP000241890">
    <property type="component" value="Unassembled WGS sequence"/>
</dbReference>
<evidence type="ECO:0000313" key="11">
    <source>
        <dbReference type="Proteomes" id="UP000241890"/>
    </source>
</evidence>
<dbReference type="GO" id="GO:0006886">
    <property type="term" value="P:intracellular protein transport"/>
    <property type="evidence" value="ECO:0007669"/>
    <property type="project" value="InterPro"/>
</dbReference>
<dbReference type="OrthoDB" id="1727884at2759"/>
<feature type="region of interest" description="Disordered" evidence="8">
    <location>
        <begin position="119"/>
        <end position="211"/>
    </location>
</feature>
<comment type="caution">
    <text evidence="10">The sequence shown here is derived from an EMBL/GenBank/DDBJ whole genome shotgun (WGS) entry which is preliminary data.</text>
</comment>
<keyword evidence="5" id="KW-0342">GTP-binding</keyword>
<reference evidence="10 11" key="1">
    <citation type="submission" date="2017-12" db="EMBL/GenBank/DDBJ databases">
        <title>Sequencing, de novo assembly and annotation of complete genome of a new Thraustochytrid species, strain FCC1311.</title>
        <authorList>
            <person name="Sedici K."/>
            <person name="Godart F."/>
            <person name="Aiese Cigliano R."/>
            <person name="Sanseverino W."/>
            <person name="Barakat M."/>
            <person name="Ortet P."/>
            <person name="Marechal E."/>
            <person name="Cagnac O."/>
            <person name="Amato A."/>
        </authorList>
    </citation>
    <scope>NUCLEOTIDE SEQUENCE [LARGE SCALE GENOMIC DNA]</scope>
</reference>
<dbReference type="Gene3D" id="1.20.120.140">
    <property type="entry name" value="Signal recognition particle SRP54, nucleotide-binding domain"/>
    <property type="match status" value="1"/>
</dbReference>
<dbReference type="Pfam" id="PF04086">
    <property type="entry name" value="SRP-alpha_N"/>
    <property type="match status" value="1"/>
</dbReference>
<accession>A0A2R5G613</accession>
<dbReference type="PANTHER" id="PTHR43134:SF1">
    <property type="entry name" value="SIGNAL RECOGNITION PARTICLE RECEPTOR SUBUNIT ALPHA"/>
    <property type="match status" value="1"/>
</dbReference>
<evidence type="ECO:0000256" key="6">
    <source>
        <dbReference type="ARBA" id="ARBA00023136"/>
    </source>
</evidence>
<dbReference type="InterPro" id="IPR007222">
    <property type="entry name" value="Sig_recog_particle_rcpt_asu_N"/>
</dbReference>
<dbReference type="SUPFAM" id="SSF64356">
    <property type="entry name" value="SNARE-like"/>
    <property type="match status" value="1"/>
</dbReference>
<proteinExistence type="inferred from homology"/>
<feature type="compositionally biased region" description="Acidic residues" evidence="8">
    <location>
        <begin position="147"/>
        <end position="163"/>
    </location>
</feature>
<keyword evidence="11" id="KW-1185">Reference proteome</keyword>
<evidence type="ECO:0000256" key="7">
    <source>
        <dbReference type="ARBA" id="ARBA00023170"/>
    </source>
</evidence>
<dbReference type="PANTHER" id="PTHR43134">
    <property type="entry name" value="SIGNAL RECOGNITION PARTICLE RECEPTOR SUBUNIT ALPHA"/>
    <property type="match status" value="1"/>
</dbReference>
<keyword evidence="3" id="KW-0547">Nucleotide-binding</keyword>
<dbReference type="Pfam" id="PF00448">
    <property type="entry name" value="SRP54"/>
    <property type="match status" value="1"/>
</dbReference>
<dbReference type="AlphaFoldDB" id="A0A2R5G613"/>
<dbReference type="PROSITE" id="PS00300">
    <property type="entry name" value="SRP54"/>
    <property type="match status" value="1"/>
</dbReference>
<dbReference type="GO" id="GO:0003924">
    <property type="term" value="F:GTPase activity"/>
    <property type="evidence" value="ECO:0007669"/>
    <property type="project" value="InterPro"/>
</dbReference>
<dbReference type="CDD" id="cd14826">
    <property type="entry name" value="SR_alpha_SRX"/>
    <property type="match status" value="1"/>
</dbReference>
<keyword evidence="7 10" id="KW-0675">Receptor</keyword>
<feature type="compositionally biased region" description="Basic residues" evidence="8">
    <location>
        <begin position="124"/>
        <end position="135"/>
    </location>
</feature>
<dbReference type="GO" id="GO:0006614">
    <property type="term" value="P:SRP-dependent cotranslational protein targeting to membrane"/>
    <property type="evidence" value="ECO:0007669"/>
    <property type="project" value="InterPro"/>
</dbReference>
<evidence type="ECO:0000256" key="5">
    <source>
        <dbReference type="ARBA" id="ARBA00023134"/>
    </source>
</evidence>
<dbReference type="GO" id="GO:0005525">
    <property type="term" value="F:GTP binding"/>
    <property type="evidence" value="ECO:0007669"/>
    <property type="project" value="UniProtKB-KW"/>
</dbReference>
<evidence type="ECO:0000259" key="9">
    <source>
        <dbReference type="PROSITE" id="PS00300"/>
    </source>
</evidence>
<name>A0A2R5G613_9STRA</name>
<feature type="compositionally biased region" description="Low complexity" evidence="8">
    <location>
        <begin position="179"/>
        <end position="189"/>
    </location>
</feature>